<sequence length="461" mass="51028">MRRPVLASLIVVLAFPAFAPAAEPIKLLAENPRYFEFRGKPTLLITSGDHYGEVLNLALDQRAYLDALHKDGLNNTRTFAGTYRETPGSFNIRDNVLAPIRGRYIAPWVQVQKPGEAEKFDLDRFDDAYFARLKGFMTLASERGVVVEFNLFCVLYDDGLWAVNPMNAANNVNGVGRCPRCEVLTLKHDDLTAVQVAFVKKAVAELNGFDNLYYEICNEPYFGASAEWQARIAREIVEAEKALPHKHLIAQNYANDKAKVERPDPNVSFYNFHYAVPEAVTMNGHLDRPIGDNETGFKGTGDRVYRTQAWEFFLAGGALFNNLDYSFTTAHPDGTAEVKDPTPGGGGPAFRKQMAVLAGFLGDCEFWKMRPTPELLSGSKLSEGARASAFSRPGEYAIYIDRGPKAALSLHLPPASYHLEWIDPRSGEVLANETLSSANGAVLIAKSPEFAEDVALRIRAK</sequence>
<proteinExistence type="predicted"/>
<reference evidence="2 3" key="1">
    <citation type="submission" date="2023-03" db="EMBL/GenBank/DDBJ databases">
        <title>Paludisphaera mucosa sp. nov. a novel planctomycete from northern fen.</title>
        <authorList>
            <person name="Ivanova A."/>
        </authorList>
    </citation>
    <scope>NUCLEOTIDE SEQUENCE [LARGE SCALE GENOMIC DNA]</scope>
    <source>
        <strain evidence="2 3">Pla2</strain>
    </source>
</reference>
<dbReference type="InterPro" id="IPR017853">
    <property type="entry name" value="GH"/>
</dbReference>
<keyword evidence="1" id="KW-0732">Signal</keyword>
<name>A0ABT6FEW5_9BACT</name>
<evidence type="ECO:0000256" key="1">
    <source>
        <dbReference type="SAM" id="SignalP"/>
    </source>
</evidence>
<dbReference type="RefSeq" id="WP_277862419.1">
    <property type="nucleotide sequence ID" value="NZ_JARRAG010000002.1"/>
</dbReference>
<dbReference type="Gene3D" id="3.20.20.80">
    <property type="entry name" value="Glycosidases"/>
    <property type="match status" value="1"/>
</dbReference>
<dbReference type="Proteomes" id="UP001216907">
    <property type="component" value="Unassembled WGS sequence"/>
</dbReference>
<organism evidence="2 3">
    <name type="scientific">Paludisphaera mucosa</name>
    <dbReference type="NCBI Taxonomy" id="3030827"/>
    <lineage>
        <taxon>Bacteria</taxon>
        <taxon>Pseudomonadati</taxon>
        <taxon>Planctomycetota</taxon>
        <taxon>Planctomycetia</taxon>
        <taxon>Isosphaerales</taxon>
        <taxon>Isosphaeraceae</taxon>
        <taxon>Paludisphaera</taxon>
    </lineage>
</organism>
<evidence type="ECO:0008006" key="4">
    <source>
        <dbReference type="Google" id="ProtNLM"/>
    </source>
</evidence>
<feature type="signal peptide" evidence="1">
    <location>
        <begin position="1"/>
        <end position="21"/>
    </location>
</feature>
<evidence type="ECO:0000313" key="2">
    <source>
        <dbReference type="EMBL" id="MDG3006117.1"/>
    </source>
</evidence>
<gene>
    <name evidence="2" type="ORF">PZE19_20275</name>
</gene>
<comment type="caution">
    <text evidence="2">The sequence shown here is derived from an EMBL/GenBank/DDBJ whole genome shotgun (WGS) entry which is preliminary data.</text>
</comment>
<dbReference type="SUPFAM" id="SSF51445">
    <property type="entry name" value="(Trans)glycosidases"/>
    <property type="match status" value="1"/>
</dbReference>
<accession>A0ABT6FEW5</accession>
<dbReference type="EMBL" id="JARRAG010000002">
    <property type="protein sequence ID" value="MDG3006117.1"/>
    <property type="molecule type" value="Genomic_DNA"/>
</dbReference>
<feature type="chain" id="PRO_5046783091" description="Glycoside hydrolase family 5 domain-containing protein" evidence="1">
    <location>
        <begin position="22"/>
        <end position="461"/>
    </location>
</feature>
<evidence type="ECO:0000313" key="3">
    <source>
        <dbReference type="Proteomes" id="UP001216907"/>
    </source>
</evidence>
<keyword evidence="3" id="KW-1185">Reference proteome</keyword>
<protein>
    <recommendedName>
        <fullName evidence="4">Glycoside hydrolase family 5 domain-containing protein</fullName>
    </recommendedName>
</protein>